<keyword evidence="3" id="KW-1185">Reference proteome</keyword>
<name>A0ABD5PLX4_9EURY</name>
<dbReference type="AlphaFoldDB" id="A0ABD5PLX4"/>
<dbReference type="Proteomes" id="UP001595898">
    <property type="component" value="Unassembled WGS sequence"/>
</dbReference>
<organism evidence="2 3">
    <name type="scientific">Halosolutus amylolyticus</name>
    <dbReference type="NCBI Taxonomy" id="2932267"/>
    <lineage>
        <taxon>Archaea</taxon>
        <taxon>Methanobacteriati</taxon>
        <taxon>Methanobacteriota</taxon>
        <taxon>Stenosarchaea group</taxon>
        <taxon>Halobacteria</taxon>
        <taxon>Halobacteriales</taxon>
        <taxon>Natrialbaceae</taxon>
        <taxon>Halosolutus</taxon>
    </lineage>
</organism>
<evidence type="ECO:0008006" key="4">
    <source>
        <dbReference type="Google" id="ProtNLM"/>
    </source>
</evidence>
<evidence type="ECO:0000313" key="3">
    <source>
        <dbReference type="Proteomes" id="UP001595898"/>
    </source>
</evidence>
<feature type="transmembrane region" description="Helical" evidence="1">
    <location>
        <begin position="88"/>
        <end position="109"/>
    </location>
</feature>
<feature type="transmembrane region" description="Helical" evidence="1">
    <location>
        <begin position="52"/>
        <end position="76"/>
    </location>
</feature>
<evidence type="ECO:0000313" key="2">
    <source>
        <dbReference type="EMBL" id="MFC4540914.1"/>
    </source>
</evidence>
<keyword evidence="1" id="KW-1133">Transmembrane helix</keyword>
<reference evidence="2 3" key="1">
    <citation type="journal article" date="2019" name="Int. J. Syst. Evol. Microbiol.">
        <title>The Global Catalogue of Microorganisms (GCM) 10K type strain sequencing project: providing services to taxonomists for standard genome sequencing and annotation.</title>
        <authorList>
            <consortium name="The Broad Institute Genomics Platform"/>
            <consortium name="The Broad Institute Genome Sequencing Center for Infectious Disease"/>
            <person name="Wu L."/>
            <person name="Ma J."/>
        </authorList>
    </citation>
    <scope>NUCLEOTIDE SEQUENCE [LARGE SCALE GENOMIC DNA]</scope>
    <source>
        <strain evidence="2 3">WLHS5</strain>
    </source>
</reference>
<comment type="caution">
    <text evidence="2">The sequence shown here is derived from an EMBL/GenBank/DDBJ whole genome shotgun (WGS) entry which is preliminary data.</text>
</comment>
<gene>
    <name evidence="2" type="ORF">ACFO5R_03095</name>
</gene>
<proteinExistence type="predicted"/>
<feature type="transmembrane region" description="Helical" evidence="1">
    <location>
        <begin position="21"/>
        <end position="40"/>
    </location>
</feature>
<evidence type="ECO:0000256" key="1">
    <source>
        <dbReference type="SAM" id="Phobius"/>
    </source>
</evidence>
<keyword evidence="1" id="KW-0812">Transmembrane</keyword>
<dbReference type="EMBL" id="JBHSFA010000002">
    <property type="protein sequence ID" value="MFC4540914.1"/>
    <property type="molecule type" value="Genomic_DNA"/>
</dbReference>
<accession>A0ABD5PLX4</accession>
<sequence length="119" mass="13005">MTDTSARPFRLDPPGTISLRAAFFVLWIVDAIAATLFFVVPYASELNPITVFFYGLFGLPGVPLAAICYAVIVVAIGHLLSEPLDLRFVIVMVGLYALFVTNNVLLLVLRRPPLELVGI</sequence>
<dbReference type="RefSeq" id="WP_250139071.1">
    <property type="nucleotide sequence ID" value="NZ_JALIQP010000001.1"/>
</dbReference>
<protein>
    <recommendedName>
        <fullName evidence="4">DUF5658 domain-containing protein</fullName>
    </recommendedName>
</protein>
<keyword evidence="1" id="KW-0472">Membrane</keyword>